<organism evidence="1 2">
    <name type="scientific">Bacillus cereus HuB4-4</name>
    <dbReference type="NCBI Taxonomy" id="1053211"/>
    <lineage>
        <taxon>Bacteria</taxon>
        <taxon>Bacillati</taxon>
        <taxon>Bacillota</taxon>
        <taxon>Bacilli</taxon>
        <taxon>Bacillales</taxon>
        <taxon>Bacillaceae</taxon>
        <taxon>Bacillus</taxon>
        <taxon>Bacillus cereus group</taxon>
    </lineage>
</organism>
<proteinExistence type="predicted"/>
<reference evidence="1 2" key="1">
    <citation type="submission" date="2012-12" db="EMBL/GenBank/DDBJ databases">
        <title>The Genome Sequence of Bacillus cereus HuB4-4.</title>
        <authorList>
            <consortium name="The Broad Institute Genome Sequencing Platform"/>
            <consortium name="The Broad Institute Genome Sequencing Center for Infectious Disease"/>
            <person name="Feldgarden M."/>
            <person name="Van der Auwera G.A."/>
            <person name="Mahillon J."/>
            <person name="Duprez V."/>
            <person name="Timmery S."/>
            <person name="Mattelet C."/>
            <person name="Dierick K."/>
            <person name="Sun M."/>
            <person name="Yu Z."/>
            <person name="Zhu L."/>
            <person name="Hu X."/>
            <person name="Shank E.B."/>
            <person name="Swiecicka I."/>
            <person name="Hansen B.M."/>
            <person name="Andrup L."/>
            <person name="Walker B."/>
            <person name="Young S.K."/>
            <person name="Zeng Q."/>
            <person name="Gargeya S."/>
            <person name="Fitzgerald M."/>
            <person name="Haas B."/>
            <person name="Abouelleil A."/>
            <person name="Alvarado L."/>
            <person name="Arachchi H.M."/>
            <person name="Berlin A.M."/>
            <person name="Chapman S.B."/>
            <person name="Dewar J."/>
            <person name="Goldberg J."/>
            <person name="Griggs A."/>
            <person name="Gujja S."/>
            <person name="Hansen M."/>
            <person name="Howarth C."/>
            <person name="Imamovic A."/>
            <person name="Larimer J."/>
            <person name="McCowan C."/>
            <person name="Murphy C."/>
            <person name="Neiman D."/>
            <person name="Pearson M."/>
            <person name="Priest M."/>
            <person name="Roberts A."/>
            <person name="Saif S."/>
            <person name="Shea T."/>
            <person name="Sisk P."/>
            <person name="Sykes S."/>
            <person name="Wortman J."/>
            <person name="Nusbaum C."/>
            <person name="Birren B."/>
        </authorList>
    </citation>
    <scope>NUCLEOTIDE SEQUENCE [LARGE SCALE GENOMIC DNA]</scope>
    <source>
        <strain evidence="1 2">HuB4-4</strain>
    </source>
</reference>
<dbReference type="AlphaFoldDB" id="A0A9W5VI90"/>
<protein>
    <recommendedName>
        <fullName evidence="3">Topoisomerase</fullName>
    </recommendedName>
</protein>
<accession>A0A9W5VI90</accession>
<comment type="caution">
    <text evidence="1">The sequence shown here is derived from an EMBL/GenBank/DDBJ whole genome shotgun (WGS) entry which is preliminary data.</text>
</comment>
<evidence type="ECO:0000313" key="1">
    <source>
        <dbReference type="EMBL" id="EOP78890.1"/>
    </source>
</evidence>
<sequence>MKIERKDVEKYFKDNKEIALKRASEILAKEVNWSSFNGIIGSKNDTYEVNVEDHDTVESYIKDWMYGHELAYSSDKNKNLPYNKHNRSSYKVHALLEDEYLKGFIECCLMKTYFKKKKVA</sequence>
<evidence type="ECO:0008006" key="3">
    <source>
        <dbReference type="Google" id="ProtNLM"/>
    </source>
</evidence>
<dbReference type="Proteomes" id="UP000014009">
    <property type="component" value="Unassembled WGS sequence"/>
</dbReference>
<dbReference type="RefSeq" id="WP_016099543.1">
    <property type="nucleotide sequence ID" value="NZ_KB976548.1"/>
</dbReference>
<gene>
    <name evidence="1" type="ORF">IGM_06497</name>
</gene>
<evidence type="ECO:0000313" key="2">
    <source>
        <dbReference type="Proteomes" id="UP000014009"/>
    </source>
</evidence>
<name>A0A9W5VI90_BACCE</name>
<dbReference type="EMBL" id="AHEF01000104">
    <property type="protein sequence ID" value="EOP78890.1"/>
    <property type="molecule type" value="Genomic_DNA"/>
</dbReference>